<evidence type="ECO:0000313" key="5">
    <source>
        <dbReference type="EMBL" id="MBU9736708.1"/>
    </source>
</evidence>
<dbReference type="InterPro" id="IPR010982">
    <property type="entry name" value="Lambda_DNA-bd_dom_sf"/>
</dbReference>
<dbReference type="SMART" id="SM00354">
    <property type="entry name" value="HTH_LACI"/>
    <property type="match status" value="1"/>
</dbReference>
<dbReference type="Gene3D" id="1.10.260.40">
    <property type="entry name" value="lambda repressor-like DNA-binding domains"/>
    <property type="match status" value="1"/>
</dbReference>
<dbReference type="PROSITE" id="PS50932">
    <property type="entry name" value="HTH_LACI_2"/>
    <property type="match status" value="1"/>
</dbReference>
<keyword evidence="2" id="KW-0238">DNA-binding</keyword>
<dbReference type="GO" id="GO:0000976">
    <property type="term" value="F:transcription cis-regulatory region binding"/>
    <property type="evidence" value="ECO:0007669"/>
    <property type="project" value="TreeGrafter"/>
</dbReference>
<dbReference type="Proteomes" id="UP000712157">
    <property type="component" value="Unassembled WGS sequence"/>
</dbReference>
<dbReference type="SUPFAM" id="SSF53822">
    <property type="entry name" value="Periplasmic binding protein-like I"/>
    <property type="match status" value="1"/>
</dbReference>
<reference evidence="5" key="1">
    <citation type="submission" date="2021-06" db="EMBL/GenBank/DDBJ databases">
        <title>Description of novel taxa of the family Lachnospiraceae.</title>
        <authorList>
            <person name="Chaplin A.V."/>
            <person name="Sokolova S.R."/>
            <person name="Pikina A.P."/>
            <person name="Korzhanova M."/>
            <person name="Belova V."/>
            <person name="Korostin D."/>
            <person name="Efimov B.A."/>
        </authorList>
    </citation>
    <scope>NUCLEOTIDE SEQUENCE</scope>
    <source>
        <strain evidence="5">ASD5720</strain>
    </source>
</reference>
<keyword evidence="6" id="KW-1185">Reference proteome</keyword>
<dbReference type="Pfam" id="PF13377">
    <property type="entry name" value="Peripla_BP_3"/>
    <property type="match status" value="1"/>
</dbReference>
<dbReference type="GO" id="GO:0003700">
    <property type="term" value="F:DNA-binding transcription factor activity"/>
    <property type="evidence" value="ECO:0007669"/>
    <property type="project" value="TreeGrafter"/>
</dbReference>
<dbReference type="Pfam" id="PF00356">
    <property type="entry name" value="LacI"/>
    <property type="match status" value="1"/>
</dbReference>
<evidence type="ECO:0000256" key="1">
    <source>
        <dbReference type="ARBA" id="ARBA00023015"/>
    </source>
</evidence>
<dbReference type="EMBL" id="JAHQCW010000012">
    <property type="protein sequence ID" value="MBU9736708.1"/>
    <property type="molecule type" value="Genomic_DNA"/>
</dbReference>
<dbReference type="InterPro" id="IPR028082">
    <property type="entry name" value="Peripla_BP_I"/>
</dbReference>
<dbReference type="PROSITE" id="PS00356">
    <property type="entry name" value="HTH_LACI_1"/>
    <property type="match status" value="1"/>
</dbReference>
<protein>
    <submittedName>
        <fullName evidence="5">LacI family transcriptional regulator</fullName>
    </submittedName>
</protein>
<dbReference type="Gene3D" id="3.40.50.2300">
    <property type="match status" value="2"/>
</dbReference>
<proteinExistence type="predicted"/>
<dbReference type="PANTHER" id="PTHR30146">
    <property type="entry name" value="LACI-RELATED TRANSCRIPTIONAL REPRESSOR"/>
    <property type="match status" value="1"/>
</dbReference>
<evidence type="ECO:0000256" key="3">
    <source>
        <dbReference type="ARBA" id="ARBA00023163"/>
    </source>
</evidence>
<evidence type="ECO:0000313" key="6">
    <source>
        <dbReference type="Proteomes" id="UP000712157"/>
    </source>
</evidence>
<comment type="caution">
    <text evidence="5">The sequence shown here is derived from an EMBL/GenBank/DDBJ whole genome shotgun (WGS) entry which is preliminary data.</text>
</comment>
<dbReference type="InterPro" id="IPR046335">
    <property type="entry name" value="LacI/GalR-like_sensor"/>
</dbReference>
<dbReference type="InterPro" id="IPR000843">
    <property type="entry name" value="HTH_LacI"/>
</dbReference>
<organism evidence="5 6">
    <name type="scientific">Diplocloster agilis</name>
    <dbReference type="NCBI Taxonomy" id="2850323"/>
    <lineage>
        <taxon>Bacteria</taxon>
        <taxon>Bacillati</taxon>
        <taxon>Bacillota</taxon>
        <taxon>Clostridia</taxon>
        <taxon>Lachnospirales</taxon>
        <taxon>Lachnospiraceae</taxon>
        <taxon>Diplocloster</taxon>
    </lineage>
</organism>
<accession>A0A949K652</accession>
<evidence type="ECO:0000259" key="4">
    <source>
        <dbReference type="PROSITE" id="PS50932"/>
    </source>
</evidence>
<dbReference type="CDD" id="cd01392">
    <property type="entry name" value="HTH_LacI"/>
    <property type="match status" value="1"/>
</dbReference>
<name>A0A949K652_9FIRM</name>
<dbReference type="AlphaFoldDB" id="A0A949K652"/>
<dbReference type="CDD" id="cd06267">
    <property type="entry name" value="PBP1_LacI_sugar_binding-like"/>
    <property type="match status" value="1"/>
</dbReference>
<evidence type="ECO:0000256" key="2">
    <source>
        <dbReference type="ARBA" id="ARBA00023125"/>
    </source>
</evidence>
<keyword evidence="3" id="KW-0804">Transcription</keyword>
<keyword evidence="1" id="KW-0805">Transcription regulation</keyword>
<dbReference type="RefSeq" id="WP_158345661.1">
    <property type="nucleotide sequence ID" value="NZ_JAHQCW010000012.1"/>
</dbReference>
<sequence length="340" mass="38485">MAKTGRRTTIKEVAERAGVTIGTVSHVINGTAPISPETTQRVREAVRELDYKPNPMARYMRSKKSRMIGLMIPNLNNSFHSQVASTFMESADADGYTVLILGYEYSTEREKKELESLVQNNVDAVVVVNGHDDEAAIGMLGRQGVSVILADRRIEGCHIPYIQYDNRRIMNQVVSMLKEKGYRSIGFISEKLDLTNLQDRFEGYKEALDTYGYEFRQEHVFISEKLCLDNMRAGYQFTIDLLRNYKKEELPEAFLASSDLLAIGMLRAFSEAGYQVPGDFGVVGYDNLPIAGFVQPRLTTVNQDRELLGKELWRMTRAKIEDGTVVNVTLQQELIIRESC</sequence>
<dbReference type="SUPFAM" id="SSF47413">
    <property type="entry name" value="lambda repressor-like DNA-binding domains"/>
    <property type="match status" value="1"/>
</dbReference>
<feature type="domain" description="HTH lacI-type" evidence="4">
    <location>
        <begin position="8"/>
        <end position="62"/>
    </location>
</feature>
<gene>
    <name evidence="5" type="ORF">KTH89_09170</name>
</gene>
<dbReference type="PANTHER" id="PTHR30146:SF109">
    <property type="entry name" value="HTH-TYPE TRANSCRIPTIONAL REGULATOR GALS"/>
    <property type="match status" value="1"/>
</dbReference>